<dbReference type="InterPro" id="IPR003587">
    <property type="entry name" value="Hint_dom_N"/>
</dbReference>
<dbReference type="InterPro" id="IPR045351">
    <property type="entry name" value="DUF6531"/>
</dbReference>
<dbReference type="PANTHER" id="PTHR32305">
    <property type="match status" value="1"/>
</dbReference>
<evidence type="ECO:0000256" key="2">
    <source>
        <dbReference type="SAM" id="MobiDB-lite"/>
    </source>
</evidence>
<reference evidence="4 5" key="1">
    <citation type="submission" date="2020-08" db="EMBL/GenBank/DDBJ databases">
        <title>Genomic Encyclopedia of Type Strains, Phase IV (KMG-IV): sequencing the most valuable type-strain genomes for metagenomic binning, comparative biology and taxonomic classification.</title>
        <authorList>
            <person name="Goeker M."/>
        </authorList>
    </citation>
    <scope>NUCLEOTIDE SEQUENCE [LARGE SCALE GENOMIC DNA]</scope>
    <source>
        <strain evidence="4 5">DSM 101806</strain>
    </source>
</reference>
<dbReference type="SUPFAM" id="SSF51294">
    <property type="entry name" value="Hedgehog/intein (Hint) domain"/>
    <property type="match status" value="1"/>
</dbReference>
<keyword evidence="1" id="KW-0677">Repeat</keyword>
<keyword evidence="5" id="KW-1185">Reference proteome</keyword>
<dbReference type="CDD" id="cd00081">
    <property type="entry name" value="Hint"/>
    <property type="match status" value="1"/>
</dbReference>
<dbReference type="Gene3D" id="2.170.16.10">
    <property type="entry name" value="Hedgehog/Intein (Hint) domain"/>
    <property type="match status" value="1"/>
</dbReference>
<dbReference type="InterPro" id="IPR031325">
    <property type="entry name" value="RHS_repeat"/>
</dbReference>
<dbReference type="Gene3D" id="2.180.10.10">
    <property type="entry name" value="RHS repeat-associated core"/>
    <property type="match status" value="3"/>
</dbReference>
<evidence type="ECO:0000313" key="5">
    <source>
        <dbReference type="Proteomes" id="UP000557392"/>
    </source>
</evidence>
<dbReference type="EMBL" id="JACIEH010000006">
    <property type="protein sequence ID" value="MBB4101310.1"/>
    <property type="molecule type" value="Genomic_DNA"/>
</dbReference>
<dbReference type="InterPro" id="IPR028048">
    <property type="entry name" value="Tox-HNH-EHHH"/>
</dbReference>
<gene>
    <name evidence="4" type="ORF">GGR46_004902</name>
</gene>
<dbReference type="SMART" id="SM00306">
    <property type="entry name" value="HintN"/>
    <property type="match status" value="1"/>
</dbReference>
<feature type="region of interest" description="Disordered" evidence="2">
    <location>
        <begin position="1510"/>
        <end position="1533"/>
    </location>
</feature>
<dbReference type="Pfam" id="PF20148">
    <property type="entry name" value="DUF6531"/>
    <property type="match status" value="1"/>
</dbReference>
<dbReference type="InterPro" id="IPR050708">
    <property type="entry name" value="T6SS_VgrG/RHS"/>
</dbReference>
<feature type="domain" description="Hint" evidence="3">
    <location>
        <begin position="1307"/>
        <end position="1406"/>
    </location>
</feature>
<comment type="caution">
    <text evidence="4">The sequence shown here is derived from an EMBL/GenBank/DDBJ whole genome shotgun (WGS) entry which is preliminary data.</text>
</comment>
<feature type="compositionally biased region" description="Polar residues" evidence="2">
    <location>
        <begin position="1524"/>
        <end position="1533"/>
    </location>
</feature>
<protein>
    <submittedName>
        <fullName evidence="4">RHS repeat-associated protein</fullName>
    </submittedName>
</protein>
<dbReference type="NCBIfam" id="TIGR01643">
    <property type="entry name" value="YD_repeat_2x"/>
    <property type="match status" value="4"/>
</dbReference>
<dbReference type="Pfam" id="PF07591">
    <property type="entry name" value="PT-HINT"/>
    <property type="match status" value="1"/>
</dbReference>
<dbReference type="InterPro" id="IPR036844">
    <property type="entry name" value="Hint_dom_sf"/>
</dbReference>
<evidence type="ECO:0000259" key="3">
    <source>
        <dbReference type="SMART" id="SM00306"/>
    </source>
</evidence>
<evidence type="ECO:0000313" key="4">
    <source>
        <dbReference type="EMBL" id="MBB4101310.1"/>
    </source>
</evidence>
<name>A0A7W6JXC5_9SPHN</name>
<proteinExistence type="predicted"/>
<dbReference type="InterPro" id="IPR056823">
    <property type="entry name" value="TEN-like_YD-shell"/>
</dbReference>
<dbReference type="PANTHER" id="PTHR32305:SF15">
    <property type="entry name" value="PROTEIN RHSA-RELATED"/>
    <property type="match status" value="1"/>
</dbReference>
<dbReference type="InterPro" id="IPR006530">
    <property type="entry name" value="YD"/>
</dbReference>
<dbReference type="InterPro" id="IPR022385">
    <property type="entry name" value="Rhs_assc_core"/>
</dbReference>
<dbReference type="Pfam" id="PF15657">
    <property type="entry name" value="Tox-HNH-EHHH"/>
    <property type="match status" value="1"/>
</dbReference>
<organism evidence="4 5">
    <name type="scientific">Sphingomonas kyeonggiensis</name>
    <dbReference type="NCBI Taxonomy" id="1268553"/>
    <lineage>
        <taxon>Bacteria</taxon>
        <taxon>Pseudomonadati</taxon>
        <taxon>Pseudomonadota</taxon>
        <taxon>Alphaproteobacteria</taxon>
        <taxon>Sphingomonadales</taxon>
        <taxon>Sphingomonadaceae</taxon>
        <taxon>Sphingomonas</taxon>
    </lineage>
</organism>
<dbReference type="Pfam" id="PF05593">
    <property type="entry name" value="RHS_repeat"/>
    <property type="match status" value="1"/>
</dbReference>
<dbReference type="Pfam" id="PF25023">
    <property type="entry name" value="TEN_YD-shell"/>
    <property type="match status" value="1"/>
</dbReference>
<dbReference type="NCBIfam" id="TIGR03696">
    <property type="entry name" value="Rhs_assc_core"/>
    <property type="match status" value="1"/>
</dbReference>
<sequence length="1533" mass="165434">MLESIRMVFSRLLSFRLAICVLAFMALRSEVAFAQFMPNMPPPHREVTSDGVDTMTGDLIYSNKDISVGSDDGPGPLAFVRTYSTQNGVNYAYPNLGTSFTHNFQIYLESFPIDSTSTLFRIVVGTAGYSFDTTPSGSVSRNGDGATLLAEPGGMVLVLKDGTRIDFGHSYTSVGTFYVEGDRYFNYGATSITYPNGETIFLKYEPAASTPTDGVIHRLASVTNSNGYSLNFSYLDPSTSGGLNQEKFLVSRVSADRISCTSAVTNCSPSGSAHADYEYVLLTTLPDGQKVYGLGKYTAVDGKYVSYGYNANYGISSISRNGSSNPDLAISKPTPLDTWFTDGDGKIKKYALSTDGSIYSVKMTITDATGLVTKAGGGSGDLRPVWTEDGFGRRTEYAYDMYGRLLSTKYPEGNITAQTYDSRGNVIERREKAKPGSGLSDIVTTSVFSSCNSTNAKICNRPTYTIDGKGNRTDYFYDPAHGGETVTLSPPNQAGLRTVTRYGYSSFYPAPGVVAGAGATLPSAWLQTVIDECLVSAVTGTTVDFSYVCPPASRVRRSLVYTPSSSGARSSHELEQVIDDADGLALTTKYTYRRDGRLASEDGARAGSADLAVYDYDIAGRRTSVSFPNAGSGAPAQQFGYDSVGRLRETKRRLGSGWVSETSTFNGRGLVATSTAGDGTLTSYVYDDAGRLKDETIALATPRVTRRTYNQAGMLEKVIRGVGTASQQDYATYSYSANGQVVSEQDANGNLTTRCYDGFDRVVELRLPAPDAVPGAAPNCTTIAAGQGLPAGVTREEYGYDANGNLATLRQRDGQLLTFTYDALDRVVHKAVPGLDRSVSSTYDLLGRRTSASLPGSNSALSVSWTYDNADRVKTSTTQGRTVAYEYDPSGETVDTVWPDGLATRYTMDNFDRVTSVVERNGPALASYSYDQLSRRTANNYANGATATSFTYDASQRLAQLSHDLAGAGSDISLAYTYNEAGQIATKQQNNSAYAWTGAYNVERPYTRNALNQYQTAGPATFSYDTRGNLTSDGSWTFSYDGENRLVTATGGGNVSLAYDAIGRLARITSGSSTTSFLYDGENLIGEYDGAGSLLRRTVFGPGEDEPAVTYEGSGRYWLYSNEQRSIIARADATGTATSITSYGFYGESVSGDRFGYTGQIRIPELGLYYYKSRFYSPFLGRFLQPDPTGTDGGMNLYEYAASDPINLIDPTGNKPGGQNSTAPYEPVNEDEITVVGRRIREGASFLIGLTPLGFPADVYTAFSGKDGITGERVSTFWRIAGVVPYVSEFRKGYKGVRVLVRVVKGCGCFEAGTLVATPSGMRPIEQIKIGDEVLAGDEVSGKVSPRKVMALLRPEPKPLYDLRLRAPAGDIVTFHVTDDHPWKVEGQGWVETVDLKVDQRIDTATGADMVVVGRSLTTQVAPTYNLSVADLNTFFVGKDKVWVHNGGCWKAFASRSAAFRQAKRDAGIPVNQQPKSVGPNVNKQGKVVQGREYVFSKPDGSTVRIREDAGGHPEHGLGPHFNINGSKTHYGW</sequence>
<dbReference type="Proteomes" id="UP000557392">
    <property type="component" value="Unassembled WGS sequence"/>
</dbReference>
<accession>A0A7W6JXC5</accession>
<evidence type="ECO:0000256" key="1">
    <source>
        <dbReference type="ARBA" id="ARBA00022737"/>
    </source>
</evidence>